<keyword evidence="5" id="KW-0238">DNA-binding</keyword>
<dbReference type="Gene3D" id="1.20.920.10">
    <property type="entry name" value="Bromodomain-like"/>
    <property type="match status" value="2"/>
</dbReference>
<evidence type="ECO:0000313" key="6">
    <source>
        <dbReference type="Proteomes" id="UP000239649"/>
    </source>
</evidence>
<feature type="region of interest" description="Disordered" evidence="3">
    <location>
        <begin position="329"/>
        <end position="417"/>
    </location>
</feature>
<evidence type="ECO:0000256" key="2">
    <source>
        <dbReference type="PROSITE-ProRule" id="PRU00035"/>
    </source>
</evidence>
<reference evidence="5 6" key="1">
    <citation type="journal article" date="2018" name="Plant J.">
        <title>Genome sequences of Chlorella sorokiniana UTEX 1602 and Micractinium conductrix SAG 241.80: implications to maltose excretion by a green alga.</title>
        <authorList>
            <person name="Arriola M.B."/>
            <person name="Velmurugan N."/>
            <person name="Zhang Y."/>
            <person name="Plunkett M.H."/>
            <person name="Hondzo H."/>
            <person name="Barney B.M."/>
        </authorList>
    </citation>
    <scope>NUCLEOTIDE SEQUENCE [LARGE SCALE GENOMIC DNA]</scope>
    <source>
        <strain evidence="5 6">SAG 241.80</strain>
    </source>
</reference>
<feature type="compositionally biased region" description="Polar residues" evidence="3">
    <location>
        <begin position="1085"/>
        <end position="1095"/>
    </location>
</feature>
<feature type="compositionally biased region" description="Low complexity" evidence="3">
    <location>
        <begin position="346"/>
        <end position="362"/>
    </location>
</feature>
<dbReference type="EMBL" id="LHPF02000065">
    <property type="protein sequence ID" value="PSC67323.1"/>
    <property type="molecule type" value="Genomic_DNA"/>
</dbReference>
<evidence type="ECO:0000256" key="1">
    <source>
        <dbReference type="ARBA" id="ARBA00023117"/>
    </source>
</evidence>
<dbReference type="Pfam" id="PF00439">
    <property type="entry name" value="Bromodomain"/>
    <property type="match status" value="1"/>
</dbReference>
<feature type="region of interest" description="Disordered" evidence="3">
    <location>
        <begin position="193"/>
        <end position="214"/>
    </location>
</feature>
<feature type="domain" description="Bromo" evidence="4">
    <location>
        <begin position="553"/>
        <end position="633"/>
    </location>
</feature>
<dbReference type="InterPro" id="IPR001487">
    <property type="entry name" value="Bromodomain"/>
</dbReference>
<dbReference type="PRINTS" id="PR00503">
    <property type="entry name" value="BROMODOMAIN"/>
</dbReference>
<protein>
    <submittedName>
        <fullName evidence="5">DNA-binding bromodomain-containing</fullName>
    </submittedName>
</protein>
<dbReference type="SMART" id="SM00297">
    <property type="entry name" value="BROMO"/>
    <property type="match status" value="1"/>
</dbReference>
<dbReference type="AlphaFoldDB" id="A0A2P6UZS1"/>
<feature type="compositionally biased region" description="Low complexity" evidence="3">
    <location>
        <begin position="115"/>
        <end position="133"/>
    </location>
</feature>
<sequence length="1136" mass="116008">MAPLDPANGQGGTNWALSARQVILEVAQHEASKAYFNAPPPGAGGGAPCFAAILRRLSDGGYPGPDDMHADIQRVWALCRALHPPGSDTVRAADQLAPMVDMLWRHMGLGDAGNGVARQAEQQAQQAEQVQQHAGQGLYLGQVPYRPSPELPLGLDPQPNQQQANLALMQRQQAQQQAQQAQQQQQQRLALLAAQQGGGAPRQRSPFGLGPPVGNGSAGAVPGAAAFGSDVAFGGASLSMGLGGGGASMSLEPPASGLSGGSGYDGLSLLHMQQAAQLEQLAAHQRLAAAERAKREHRRLALVRLKHEMLTVEHDPSAPHPLLGGLNTEGLCLPSPPAHQPQRQTSLAEQQQQMLEAMASGQMPPPGRGEGGPLGGAHPLASSIRPAELGGSGGAAGPFAHQQQQQTGGGGGGPMAENDRQRQRLALLKHNMLAALQQRQAAHAQLQQVQMQAGQQQAQQQAHAQQQQPYGGVAPLLGQQASLGQHIDAGLLSLMSPNSSSLLLGSPTASGYQASDLRRGGGRRGGAQGVAADDSQQRHAELHRCLLVLDRLLQHPEAKPFSEPVDAQALGIPDYPTVIKRPMDLGTIKGRLALGLHGSWERVPYWSAAEALSDVQLVWANCRQYNAAGSPITEMCARVEAAFCRLWEEAGLGTAVAAAARPHGLAQPSPLHAASHRKQQHHRPPAKQPPRSHKAGGGHTHSSKQARRLSGGGGGSSGKRQRGEAAAMAAKTPSPAAAPSASLPGTTPGRPGSASLAASLAGTAPHSEVATMATQQQQLEQEQEEEALQLQSLLSTGGSSPLAGMAAEAAASPLLWEDAAAGLDAAQEAGAGGAAVLDGDADPFAAQWQAAGGAAAAALPSSAAGSAGVAAVLMHPDWQPAVEDSLPLAMMPQAQVGAAAAATRPLSGADSQGQLRLPAMLSGLAAATAAVTSEQLQQEQAVLAAWQQVQQQRQAAAQAIAAAEAAAQELERARKEAAMEAASAAWQPLAEQPQQQPSAGEGGSEMITAPAGRRGGAPAGTLWGPNLRAAAAAARSSDERIAIATSARQARHQHLVALGAELFGVRRSGGDGVPSAAAGEGGSSCSTLAGRSGSPQACARSRAMSPSPPSQLTAPQAGMPPSRGASGAPLAAFAAA</sequence>
<feature type="region of interest" description="Disordered" evidence="3">
    <location>
        <begin position="1073"/>
        <end position="1136"/>
    </location>
</feature>
<dbReference type="OrthoDB" id="21449at2759"/>
<dbReference type="Proteomes" id="UP000239649">
    <property type="component" value="Unassembled WGS sequence"/>
</dbReference>
<evidence type="ECO:0000259" key="4">
    <source>
        <dbReference type="PROSITE" id="PS50014"/>
    </source>
</evidence>
<keyword evidence="6" id="KW-1185">Reference proteome</keyword>
<organism evidence="5 6">
    <name type="scientific">Micractinium conductrix</name>
    <dbReference type="NCBI Taxonomy" id="554055"/>
    <lineage>
        <taxon>Eukaryota</taxon>
        <taxon>Viridiplantae</taxon>
        <taxon>Chlorophyta</taxon>
        <taxon>core chlorophytes</taxon>
        <taxon>Trebouxiophyceae</taxon>
        <taxon>Chlorellales</taxon>
        <taxon>Chlorellaceae</taxon>
        <taxon>Chlorella clade</taxon>
        <taxon>Micractinium</taxon>
    </lineage>
</organism>
<dbReference type="InterPro" id="IPR036427">
    <property type="entry name" value="Bromodomain-like_sf"/>
</dbReference>
<dbReference type="PROSITE" id="PS50014">
    <property type="entry name" value="BROMODOMAIN_2"/>
    <property type="match status" value="1"/>
</dbReference>
<feature type="region of interest" description="Disordered" evidence="3">
    <location>
        <begin position="665"/>
        <end position="782"/>
    </location>
</feature>
<comment type="caution">
    <text evidence="5">The sequence shown here is derived from an EMBL/GenBank/DDBJ whole genome shotgun (WGS) entry which is preliminary data.</text>
</comment>
<evidence type="ECO:0000313" key="5">
    <source>
        <dbReference type="EMBL" id="PSC67323.1"/>
    </source>
</evidence>
<dbReference type="SUPFAM" id="SSF47370">
    <property type="entry name" value="Bromodomain"/>
    <property type="match status" value="2"/>
</dbReference>
<feature type="compositionally biased region" description="Low complexity" evidence="3">
    <location>
        <begin position="397"/>
        <end position="406"/>
    </location>
</feature>
<proteinExistence type="predicted"/>
<feature type="region of interest" description="Disordered" evidence="3">
    <location>
        <begin position="114"/>
        <end position="133"/>
    </location>
</feature>
<dbReference type="GO" id="GO:0003677">
    <property type="term" value="F:DNA binding"/>
    <property type="evidence" value="ECO:0007669"/>
    <property type="project" value="UniProtKB-KW"/>
</dbReference>
<feature type="region of interest" description="Disordered" evidence="3">
    <location>
        <begin position="981"/>
        <end position="1023"/>
    </location>
</feature>
<feature type="compositionally biased region" description="Low complexity" evidence="3">
    <location>
        <begin position="725"/>
        <end position="765"/>
    </location>
</feature>
<feature type="compositionally biased region" description="Low complexity" evidence="3">
    <location>
        <begin position="1125"/>
        <end position="1136"/>
    </location>
</feature>
<name>A0A2P6UZS1_9CHLO</name>
<feature type="region of interest" description="Disordered" evidence="3">
    <location>
        <begin position="140"/>
        <end position="159"/>
    </location>
</feature>
<dbReference type="PANTHER" id="PTHR45926">
    <property type="entry name" value="OSJNBA0053K19.4 PROTEIN"/>
    <property type="match status" value="1"/>
</dbReference>
<keyword evidence="1 2" id="KW-0103">Bromodomain</keyword>
<feature type="region of interest" description="Disordered" evidence="3">
    <location>
        <begin position="506"/>
        <end position="535"/>
    </location>
</feature>
<evidence type="ECO:0000256" key="3">
    <source>
        <dbReference type="SAM" id="MobiDB-lite"/>
    </source>
</evidence>
<gene>
    <name evidence="5" type="ORF">C2E20_8995</name>
</gene>
<accession>A0A2P6UZS1</accession>
<feature type="compositionally biased region" description="Basic residues" evidence="3">
    <location>
        <begin position="674"/>
        <end position="707"/>
    </location>
</feature>